<dbReference type="GO" id="GO:0005506">
    <property type="term" value="F:iron ion binding"/>
    <property type="evidence" value="ECO:0007669"/>
    <property type="project" value="InterPro"/>
</dbReference>
<comment type="caution">
    <text evidence="3">The sequence shown here is derived from an EMBL/GenBank/DDBJ whole genome shotgun (WGS) entry which is preliminary data.</text>
</comment>
<evidence type="ECO:0000313" key="4">
    <source>
        <dbReference type="Proteomes" id="UP001215712"/>
    </source>
</evidence>
<sequence length="554" mass="63014">MVLQVLGLLALAYLIWSLVALEINYYRASAMGIPRIRVCVDGSNLLWQFSESHVWRLLDLLGLELGSFRYTRRGWTTLDKAETHIRLGPAWALVSPRRIYVYIVDSEAVNDIFQRRSDFLRPTEAYKILEVYGPCISTASAENWPRHRKVMATPFNENAMSFVWDESIKQSEQMVKAWASQIPRVAKDTRTVSLNVIAAIGFRKSYSFRSANEAQQEDSQDPANYRDALQMVLDHCIMLMVIPRKWLSLPFAPSSWHKVAKASERFQQHMTRMLDEEVKALNEGKAGSGSMMTSFVRAMDLNQKTGAESKGHDTPMKGLSVDEIFGNIFVINFAGHDTTANTLAFAIMLLAAYPDVQSWVTEELRQITPEQMQGCYTELFPKLKRCQAILHETLRMFAPVYVLQKKVGDQPQSIKLGEKTVIFPPKTFVFANIAAAHAYPKYWDEPDKWNPSRWVKPSGNGDLSDESLIAPARCTYFPWAEGPQNCPGIKFSQVEFVAVMARLLRDHRISAVPNPGETAQQLRTRVLAVTHDVNMQMLVRMKDADRVRVACRRI</sequence>
<dbReference type="InterPro" id="IPR002401">
    <property type="entry name" value="Cyt_P450_E_grp-I"/>
</dbReference>
<evidence type="ECO:0000313" key="3">
    <source>
        <dbReference type="EMBL" id="KAJ5732792.1"/>
    </source>
</evidence>
<dbReference type="PRINTS" id="PR00463">
    <property type="entry name" value="EP450I"/>
</dbReference>
<name>A0AAD6HRU2_9EURO</name>
<evidence type="ECO:0000256" key="2">
    <source>
        <dbReference type="PIRSR" id="PIRSR602401-1"/>
    </source>
</evidence>
<gene>
    <name evidence="3" type="ORF">N7493_004273</name>
</gene>
<feature type="binding site" description="axial binding residue" evidence="2">
    <location>
        <position position="486"/>
    </location>
    <ligand>
        <name>heme</name>
        <dbReference type="ChEBI" id="CHEBI:30413"/>
    </ligand>
    <ligandPart>
        <name>Fe</name>
        <dbReference type="ChEBI" id="CHEBI:18248"/>
    </ligandPart>
</feature>
<reference evidence="3" key="1">
    <citation type="journal article" date="2023" name="IMA Fungus">
        <title>Comparative genomic study of the Penicillium genus elucidates a diverse pangenome and 15 lateral gene transfer events.</title>
        <authorList>
            <person name="Petersen C."/>
            <person name="Sorensen T."/>
            <person name="Nielsen M.R."/>
            <person name="Sondergaard T.E."/>
            <person name="Sorensen J.L."/>
            <person name="Fitzpatrick D.A."/>
            <person name="Frisvad J.C."/>
            <person name="Nielsen K.L."/>
        </authorList>
    </citation>
    <scope>NUCLEOTIDE SEQUENCE</scope>
    <source>
        <strain evidence="3">IBT 17514</strain>
    </source>
</reference>
<evidence type="ECO:0000256" key="1">
    <source>
        <dbReference type="ARBA" id="ARBA00010617"/>
    </source>
</evidence>
<accession>A0AAD6HRU2</accession>
<dbReference type="EMBL" id="JAQJAN010000004">
    <property type="protein sequence ID" value="KAJ5732792.1"/>
    <property type="molecule type" value="Genomic_DNA"/>
</dbReference>
<dbReference type="PRINTS" id="PR00385">
    <property type="entry name" value="P450"/>
</dbReference>
<dbReference type="GO" id="GO:0016705">
    <property type="term" value="F:oxidoreductase activity, acting on paired donors, with incorporation or reduction of molecular oxygen"/>
    <property type="evidence" value="ECO:0007669"/>
    <property type="project" value="InterPro"/>
</dbReference>
<comment type="similarity">
    <text evidence="1">Belongs to the cytochrome P450 family.</text>
</comment>
<dbReference type="GO" id="GO:0043386">
    <property type="term" value="P:mycotoxin biosynthetic process"/>
    <property type="evidence" value="ECO:0007669"/>
    <property type="project" value="UniProtKB-ARBA"/>
</dbReference>
<protein>
    <submittedName>
        <fullName evidence="3">Cytochrome P450 monooxygenase</fullName>
    </submittedName>
</protein>
<comment type="cofactor">
    <cofactor evidence="2">
        <name>heme</name>
        <dbReference type="ChEBI" id="CHEBI:30413"/>
    </cofactor>
</comment>
<keyword evidence="2" id="KW-0408">Iron</keyword>
<dbReference type="AlphaFoldDB" id="A0AAD6HRU2"/>
<proteinExistence type="inferred from homology"/>
<keyword evidence="2" id="KW-0479">Metal-binding</keyword>
<dbReference type="CDD" id="cd11070">
    <property type="entry name" value="CYP56-like"/>
    <property type="match status" value="1"/>
</dbReference>
<dbReference type="PANTHER" id="PTHR24305">
    <property type="entry name" value="CYTOCHROME P450"/>
    <property type="match status" value="1"/>
</dbReference>
<keyword evidence="3" id="KW-0503">Monooxygenase</keyword>
<keyword evidence="4" id="KW-1185">Reference proteome</keyword>
<keyword evidence="3" id="KW-0560">Oxidoreductase</keyword>
<dbReference type="SUPFAM" id="SSF48264">
    <property type="entry name" value="Cytochrome P450"/>
    <property type="match status" value="1"/>
</dbReference>
<dbReference type="GO" id="GO:0004497">
    <property type="term" value="F:monooxygenase activity"/>
    <property type="evidence" value="ECO:0007669"/>
    <property type="project" value="UniProtKB-KW"/>
</dbReference>
<dbReference type="InterPro" id="IPR036396">
    <property type="entry name" value="Cyt_P450_sf"/>
</dbReference>
<keyword evidence="2" id="KW-0349">Heme</keyword>
<dbReference type="Pfam" id="PF00067">
    <property type="entry name" value="p450"/>
    <property type="match status" value="1"/>
</dbReference>
<dbReference type="InterPro" id="IPR001128">
    <property type="entry name" value="Cyt_P450"/>
</dbReference>
<dbReference type="Gene3D" id="1.10.630.10">
    <property type="entry name" value="Cytochrome P450"/>
    <property type="match status" value="1"/>
</dbReference>
<dbReference type="PANTHER" id="PTHR24305:SF166">
    <property type="entry name" value="CYTOCHROME P450 12A4, MITOCHONDRIAL-RELATED"/>
    <property type="match status" value="1"/>
</dbReference>
<dbReference type="InterPro" id="IPR050121">
    <property type="entry name" value="Cytochrome_P450_monoxygenase"/>
</dbReference>
<dbReference type="Proteomes" id="UP001215712">
    <property type="component" value="Unassembled WGS sequence"/>
</dbReference>
<reference evidence="3" key="2">
    <citation type="submission" date="2023-01" db="EMBL/GenBank/DDBJ databases">
        <authorList>
            <person name="Petersen C."/>
        </authorList>
    </citation>
    <scope>NUCLEOTIDE SEQUENCE</scope>
    <source>
        <strain evidence="3">IBT 17514</strain>
    </source>
</reference>
<dbReference type="GO" id="GO:0020037">
    <property type="term" value="F:heme binding"/>
    <property type="evidence" value="ECO:0007669"/>
    <property type="project" value="InterPro"/>
</dbReference>
<organism evidence="3 4">
    <name type="scientific">Penicillium malachiteum</name>
    <dbReference type="NCBI Taxonomy" id="1324776"/>
    <lineage>
        <taxon>Eukaryota</taxon>
        <taxon>Fungi</taxon>
        <taxon>Dikarya</taxon>
        <taxon>Ascomycota</taxon>
        <taxon>Pezizomycotina</taxon>
        <taxon>Eurotiomycetes</taxon>
        <taxon>Eurotiomycetidae</taxon>
        <taxon>Eurotiales</taxon>
        <taxon>Aspergillaceae</taxon>
        <taxon>Penicillium</taxon>
    </lineage>
</organism>